<evidence type="ECO:0000313" key="4">
    <source>
        <dbReference type="EMBL" id="QRD89760.1"/>
    </source>
</evidence>
<protein>
    <recommendedName>
        <fullName evidence="1">Translationally-controlled tumor protein homolog</fullName>
    </recommendedName>
</protein>
<feature type="domain" description="TCTP" evidence="3">
    <location>
        <begin position="1"/>
        <end position="160"/>
    </location>
</feature>
<dbReference type="InterPro" id="IPR011323">
    <property type="entry name" value="Mss4/transl-control_tumour"/>
</dbReference>
<dbReference type="PROSITE" id="PS51797">
    <property type="entry name" value="TCTP_3"/>
    <property type="match status" value="1"/>
</dbReference>
<gene>
    <name evidence="4" type="ORF">F9C07_2221462</name>
</gene>
<proteinExistence type="inferred from homology"/>
<name>A0A7U2MU11_ASPFN</name>
<dbReference type="InterPro" id="IPR018105">
    <property type="entry name" value="Translational_control_tumour_p"/>
</dbReference>
<dbReference type="InterPro" id="IPR011057">
    <property type="entry name" value="Mss4-like_sf"/>
</dbReference>
<dbReference type="GO" id="GO:0005737">
    <property type="term" value="C:cytoplasm"/>
    <property type="evidence" value="ECO:0007669"/>
    <property type="project" value="TreeGrafter"/>
</dbReference>
<evidence type="ECO:0000256" key="2">
    <source>
        <dbReference type="PROSITE-ProRule" id="PRU01133"/>
    </source>
</evidence>
<keyword evidence="5" id="KW-1185">Reference proteome</keyword>
<dbReference type="SUPFAM" id="SSF51316">
    <property type="entry name" value="Mss4-like"/>
    <property type="match status" value="1"/>
</dbReference>
<dbReference type="InterPro" id="IPR034737">
    <property type="entry name" value="TCTP"/>
</dbReference>
<dbReference type="Proteomes" id="UP000596276">
    <property type="component" value="Chromosome 4"/>
</dbReference>
<dbReference type="VEuPathDB" id="FungiDB:AFLA_002123"/>
<dbReference type="Gene3D" id="2.170.150.10">
    <property type="entry name" value="Metal Binding Protein, Guanine Nucleotide Exchange Factor, Chain A"/>
    <property type="match status" value="1"/>
</dbReference>
<evidence type="ECO:0000313" key="5">
    <source>
        <dbReference type="Proteomes" id="UP000596276"/>
    </source>
</evidence>
<dbReference type="PANTHER" id="PTHR11991:SF0">
    <property type="entry name" value="TRANSLATIONALLY-CONTROLLED TUMOR PROTEIN"/>
    <property type="match status" value="1"/>
</dbReference>
<comment type="similarity">
    <text evidence="2">Belongs to the TCTP family.</text>
</comment>
<dbReference type="PANTHER" id="PTHR11991">
    <property type="entry name" value="TRANSLATIONALLY CONTROLLED TUMOR PROTEIN-RELATED"/>
    <property type="match status" value="1"/>
</dbReference>
<dbReference type="AlphaFoldDB" id="A0A7U2MU11"/>
<dbReference type="PRINTS" id="PR01653">
    <property type="entry name" value="TCTPROTEIN"/>
</dbReference>
<evidence type="ECO:0000256" key="1">
    <source>
        <dbReference type="ARBA" id="ARBA00014759"/>
    </source>
</evidence>
<reference evidence="5" key="1">
    <citation type="journal article" date="2021" name="G3 (Bethesda)">
        <title>Chromosome assembled and annotated genome sequence of Aspergillus flavus NRRL 3357.</title>
        <authorList>
            <person name="Skerker J.M."/>
            <person name="Pianalto K.M."/>
            <person name="Mondo S.J."/>
            <person name="Yang K."/>
            <person name="Arkin A.P."/>
            <person name="Keller N.P."/>
            <person name="Grigoriev I.V."/>
            <person name="Louise Glass N.L."/>
        </authorList>
    </citation>
    <scope>NUCLEOTIDE SEQUENCE [LARGE SCALE GENOMIC DNA]</scope>
    <source>
        <strain evidence="5">ATCC 200026 / FGSC A1120 / IAM 13836 / NRRL 3357 / JCM 12722 / SRRC 167</strain>
    </source>
</reference>
<evidence type="ECO:0000259" key="3">
    <source>
        <dbReference type="PROSITE" id="PS51797"/>
    </source>
</evidence>
<dbReference type="VEuPathDB" id="FungiDB:F9C07_2221462"/>
<dbReference type="EMBL" id="CP044618">
    <property type="protein sequence ID" value="QRD89760.1"/>
    <property type="molecule type" value="Genomic_DNA"/>
</dbReference>
<dbReference type="GO" id="GO:0005509">
    <property type="term" value="F:calcium ion binding"/>
    <property type="evidence" value="ECO:0007669"/>
    <property type="project" value="TreeGrafter"/>
</dbReference>
<accession>A0A7U2MU11</accession>
<dbReference type="Pfam" id="PF00838">
    <property type="entry name" value="TCTP"/>
    <property type="match status" value="1"/>
</dbReference>
<sequence length="160" mass="18407">MRTFIDVISGDEVLSDKYTIKEVDDIAYEVDCKLIEFQKPSDDGAYPPFYPYKQTFNAGAPNKTSSEIDVVHEFALHQTNFDQKSYYEHLKRYAAAIEKHLSITNPGRVPAFKKAFKEYVTKMMHHWGSLQCYVGPSLDPNGMVAILNYREDGVTPYFNF</sequence>
<organism evidence="4 5">
    <name type="scientific">Aspergillus flavus (strain ATCC 200026 / FGSC A1120 / IAM 13836 / NRRL 3357 / JCM 12722 / SRRC 167)</name>
    <dbReference type="NCBI Taxonomy" id="332952"/>
    <lineage>
        <taxon>Eukaryota</taxon>
        <taxon>Fungi</taxon>
        <taxon>Dikarya</taxon>
        <taxon>Ascomycota</taxon>
        <taxon>Pezizomycotina</taxon>
        <taxon>Eurotiomycetes</taxon>
        <taxon>Eurotiomycetidae</taxon>
        <taxon>Eurotiales</taxon>
        <taxon>Aspergillaceae</taxon>
        <taxon>Aspergillus</taxon>
        <taxon>Aspergillus subgen. Circumdati</taxon>
    </lineage>
</organism>